<dbReference type="Pfam" id="PF00224">
    <property type="entry name" value="PK"/>
    <property type="match status" value="1"/>
</dbReference>
<organism evidence="19 20">
    <name type="scientific">Ruminococcus bovis</name>
    <dbReference type="NCBI Taxonomy" id="2564099"/>
    <lineage>
        <taxon>Bacteria</taxon>
        <taxon>Bacillati</taxon>
        <taxon>Bacillota</taxon>
        <taxon>Clostridia</taxon>
        <taxon>Eubacteriales</taxon>
        <taxon>Oscillospiraceae</taxon>
        <taxon>Ruminococcus</taxon>
    </lineage>
</organism>
<evidence type="ECO:0000256" key="11">
    <source>
        <dbReference type="ARBA" id="ARBA00022842"/>
    </source>
</evidence>
<dbReference type="UniPathway" id="UPA00109">
    <property type="reaction ID" value="UER00188"/>
</dbReference>
<accession>A0A4P8XU92</accession>
<dbReference type="InterPro" id="IPR015795">
    <property type="entry name" value="Pyrv_Knase_C"/>
</dbReference>
<dbReference type="AlphaFoldDB" id="A0A4P8XU92"/>
<dbReference type="NCBIfam" id="NF004491">
    <property type="entry name" value="PRK05826.1"/>
    <property type="match status" value="1"/>
</dbReference>
<gene>
    <name evidence="19" type="primary">pyk</name>
    <name evidence="19" type="ORF">E5Z56_04115</name>
</gene>
<dbReference type="InterPro" id="IPR015813">
    <property type="entry name" value="Pyrv/PenolPyrv_kinase-like_dom"/>
</dbReference>
<keyword evidence="11 16" id="KW-0460">Magnesium</keyword>
<comment type="similarity">
    <text evidence="3 16">Belongs to the pyruvate kinase family.</text>
</comment>
<evidence type="ECO:0000256" key="6">
    <source>
        <dbReference type="ARBA" id="ARBA00022679"/>
    </source>
</evidence>
<dbReference type="GO" id="GO:0005524">
    <property type="term" value="F:ATP binding"/>
    <property type="evidence" value="ECO:0007669"/>
    <property type="project" value="UniProtKB-KW"/>
</dbReference>
<dbReference type="InterPro" id="IPR015793">
    <property type="entry name" value="Pyrv_Knase_brl"/>
</dbReference>
<evidence type="ECO:0000259" key="17">
    <source>
        <dbReference type="Pfam" id="PF00224"/>
    </source>
</evidence>
<keyword evidence="10" id="KW-0067">ATP-binding</keyword>
<evidence type="ECO:0000256" key="14">
    <source>
        <dbReference type="ARBA" id="ARBA00023317"/>
    </source>
</evidence>
<evidence type="ECO:0000256" key="3">
    <source>
        <dbReference type="ARBA" id="ARBA00008663"/>
    </source>
</evidence>
<comment type="cofactor">
    <cofactor evidence="1">
        <name>K(+)</name>
        <dbReference type="ChEBI" id="CHEBI:29103"/>
    </cofactor>
</comment>
<evidence type="ECO:0000256" key="15">
    <source>
        <dbReference type="NCBIfam" id="TIGR01064"/>
    </source>
</evidence>
<keyword evidence="12" id="KW-0630">Potassium</keyword>
<evidence type="ECO:0000256" key="7">
    <source>
        <dbReference type="ARBA" id="ARBA00022723"/>
    </source>
</evidence>
<dbReference type="OrthoDB" id="9812123at2"/>
<dbReference type="SUPFAM" id="SSF52935">
    <property type="entry name" value="PK C-terminal domain-like"/>
    <property type="match status" value="1"/>
</dbReference>
<evidence type="ECO:0000256" key="5">
    <source>
        <dbReference type="ARBA" id="ARBA00018587"/>
    </source>
</evidence>
<dbReference type="NCBIfam" id="TIGR01064">
    <property type="entry name" value="pyruv_kin"/>
    <property type="match status" value="1"/>
</dbReference>
<dbReference type="InterPro" id="IPR040442">
    <property type="entry name" value="Pyrv_kinase-like_dom_sf"/>
</dbReference>
<dbReference type="RefSeq" id="WP_138156655.1">
    <property type="nucleotide sequence ID" value="NZ_CP039381.1"/>
</dbReference>
<dbReference type="SUPFAM" id="SSF51621">
    <property type="entry name" value="Phosphoenolpyruvate/pyruvate domain"/>
    <property type="match status" value="1"/>
</dbReference>
<dbReference type="Gene3D" id="3.40.1380.20">
    <property type="entry name" value="Pyruvate kinase, C-terminal domain"/>
    <property type="match status" value="1"/>
</dbReference>
<keyword evidence="6 16" id="KW-0808">Transferase</keyword>
<feature type="domain" description="Pyruvate kinase barrel" evidence="17">
    <location>
        <begin position="1"/>
        <end position="328"/>
    </location>
</feature>
<dbReference type="Gene3D" id="2.40.33.10">
    <property type="entry name" value="PK beta-barrel domain-like"/>
    <property type="match status" value="1"/>
</dbReference>
<dbReference type="GO" id="GO:0016301">
    <property type="term" value="F:kinase activity"/>
    <property type="evidence" value="ECO:0007669"/>
    <property type="project" value="UniProtKB-KW"/>
</dbReference>
<dbReference type="InterPro" id="IPR001697">
    <property type="entry name" value="Pyr_Knase"/>
</dbReference>
<dbReference type="GO" id="GO:0000287">
    <property type="term" value="F:magnesium ion binding"/>
    <property type="evidence" value="ECO:0007669"/>
    <property type="project" value="UniProtKB-UniRule"/>
</dbReference>
<comment type="catalytic activity">
    <reaction evidence="16">
        <text>pyruvate + ATP = phosphoenolpyruvate + ADP + H(+)</text>
        <dbReference type="Rhea" id="RHEA:18157"/>
        <dbReference type="ChEBI" id="CHEBI:15361"/>
        <dbReference type="ChEBI" id="CHEBI:15378"/>
        <dbReference type="ChEBI" id="CHEBI:30616"/>
        <dbReference type="ChEBI" id="CHEBI:58702"/>
        <dbReference type="ChEBI" id="CHEBI:456216"/>
        <dbReference type="EC" id="2.7.1.40"/>
    </reaction>
</comment>
<dbReference type="Proteomes" id="UP000301475">
    <property type="component" value="Chromosome"/>
</dbReference>
<reference evidence="19 20" key="1">
    <citation type="submission" date="2019-04" db="EMBL/GenBank/DDBJ databases">
        <authorList>
            <person name="Embree M."/>
            <person name="Gaffney J.R."/>
        </authorList>
    </citation>
    <scope>NUCLEOTIDE SEQUENCE [LARGE SCALE GENOMIC DNA]</scope>
    <source>
        <strain evidence="19 20">JE7A12</strain>
    </source>
</reference>
<keyword evidence="7" id="KW-0479">Metal-binding</keyword>
<evidence type="ECO:0000313" key="20">
    <source>
        <dbReference type="Proteomes" id="UP000301475"/>
    </source>
</evidence>
<dbReference type="PANTHER" id="PTHR11817">
    <property type="entry name" value="PYRUVATE KINASE"/>
    <property type="match status" value="1"/>
</dbReference>
<dbReference type="InterPro" id="IPR011037">
    <property type="entry name" value="Pyrv_Knase-like_insert_dom_sf"/>
</dbReference>
<evidence type="ECO:0000256" key="8">
    <source>
        <dbReference type="ARBA" id="ARBA00022741"/>
    </source>
</evidence>
<comment type="pathway">
    <text evidence="2 16">Carbohydrate degradation; glycolysis; pyruvate from D-glyceraldehyde 3-phosphate: step 5/5.</text>
</comment>
<dbReference type="InterPro" id="IPR036918">
    <property type="entry name" value="Pyrv_Knase_C_sf"/>
</dbReference>
<protein>
    <recommendedName>
        <fullName evidence="5 15">Pyruvate kinase</fullName>
        <ecNumber evidence="4 15">2.7.1.40</ecNumber>
    </recommendedName>
</protein>
<dbReference type="InterPro" id="IPR015806">
    <property type="entry name" value="Pyrv_Knase_insert_dom_sf"/>
</dbReference>
<evidence type="ECO:0000313" key="19">
    <source>
        <dbReference type="EMBL" id="QCT06596.1"/>
    </source>
</evidence>
<sequence>MRQTKIICTIGPACNDKETILKMIDAGMNVARFNMSHGDYGELEKTFATVKEAIAESGKNVALLLDTKGPEVRIGHIDGGKTEIVEGQDFTFFRDEVVGNNEGVSISYPKLIKKLMKYNKAKGLKLLLDDGKISMQVKKVLEDRIVCKVLVGGELGSRKSINIPDYNIDMPYVSKKDREDIDFGIKMGINVIAASFVRNGDDVRTLRDYVESIGGEHIGIISKIECQSGVDDIDEILDESDGIMVARGDMGVEIPFMEIPEIQKALIFKTVLRGKFVITATQMLESMTTCPRPTRAEISDVANAVYDGTSAVMLSGESAAGMYPVESVQALSSICEEAEAHREFSNLESLIQTYEIGSSLRQNLCYSAKQIAENIGAKAIIVESATGHVPRIMAHFRPKCPIIAVVTDETVCKKLCLYWGIVPILCDEKKTVEEITNQSKKKALETGLVKKGDTVIVLTSTRALNRAGTDTLVIRDI</sequence>
<evidence type="ECO:0000256" key="12">
    <source>
        <dbReference type="ARBA" id="ARBA00022958"/>
    </source>
</evidence>
<evidence type="ECO:0000256" key="13">
    <source>
        <dbReference type="ARBA" id="ARBA00023152"/>
    </source>
</evidence>
<proteinExistence type="inferred from homology"/>
<evidence type="ECO:0000256" key="9">
    <source>
        <dbReference type="ARBA" id="ARBA00022777"/>
    </source>
</evidence>
<dbReference type="Gene3D" id="3.20.20.60">
    <property type="entry name" value="Phosphoenolpyruvate-binding domains"/>
    <property type="match status" value="1"/>
</dbReference>
<dbReference type="EMBL" id="CP039381">
    <property type="protein sequence ID" value="QCT06596.1"/>
    <property type="molecule type" value="Genomic_DNA"/>
</dbReference>
<evidence type="ECO:0000256" key="10">
    <source>
        <dbReference type="ARBA" id="ARBA00022840"/>
    </source>
</evidence>
<evidence type="ECO:0000256" key="4">
    <source>
        <dbReference type="ARBA" id="ARBA00012142"/>
    </source>
</evidence>
<keyword evidence="13 16" id="KW-0324">Glycolysis</keyword>
<keyword evidence="14 19" id="KW-0670">Pyruvate</keyword>
<dbReference type="EC" id="2.7.1.40" evidence="4 15"/>
<evidence type="ECO:0000256" key="16">
    <source>
        <dbReference type="RuleBase" id="RU000504"/>
    </source>
</evidence>
<dbReference type="NCBIfam" id="NF004978">
    <property type="entry name" value="PRK06354.1"/>
    <property type="match status" value="1"/>
</dbReference>
<keyword evidence="8" id="KW-0547">Nucleotide-binding</keyword>
<dbReference type="GO" id="GO:0004743">
    <property type="term" value="F:pyruvate kinase activity"/>
    <property type="evidence" value="ECO:0007669"/>
    <property type="project" value="UniProtKB-UniRule"/>
</dbReference>
<dbReference type="PRINTS" id="PR01050">
    <property type="entry name" value="PYRUVTKNASE"/>
</dbReference>
<evidence type="ECO:0000256" key="2">
    <source>
        <dbReference type="ARBA" id="ARBA00004997"/>
    </source>
</evidence>
<dbReference type="Pfam" id="PF02887">
    <property type="entry name" value="PK_C"/>
    <property type="match status" value="1"/>
</dbReference>
<feature type="domain" description="Pyruvate kinase C-terminal" evidence="18">
    <location>
        <begin position="363"/>
        <end position="474"/>
    </location>
</feature>
<keyword evidence="20" id="KW-1185">Reference proteome</keyword>
<name>A0A4P8XU92_9FIRM</name>
<dbReference type="KEGG" id="ruj:E5Z56_04115"/>
<keyword evidence="9 16" id="KW-0418">Kinase</keyword>
<dbReference type="FunFam" id="2.40.33.10:FF:000001">
    <property type="entry name" value="Pyruvate kinase"/>
    <property type="match status" value="1"/>
</dbReference>
<evidence type="ECO:0000256" key="1">
    <source>
        <dbReference type="ARBA" id="ARBA00001958"/>
    </source>
</evidence>
<dbReference type="SUPFAM" id="SSF50800">
    <property type="entry name" value="PK beta-barrel domain-like"/>
    <property type="match status" value="1"/>
</dbReference>
<dbReference type="GO" id="GO:0030955">
    <property type="term" value="F:potassium ion binding"/>
    <property type="evidence" value="ECO:0007669"/>
    <property type="project" value="UniProtKB-UniRule"/>
</dbReference>
<evidence type="ECO:0000259" key="18">
    <source>
        <dbReference type="Pfam" id="PF02887"/>
    </source>
</evidence>